<proteinExistence type="predicted"/>
<evidence type="ECO:0000313" key="4">
    <source>
        <dbReference type="Proteomes" id="UP000199053"/>
    </source>
</evidence>
<dbReference type="AlphaFoldDB" id="A0A1G9CWB0"/>
<reference evidence="4" key="1">
    <citation type="submission" date="2016-10" db="EMBL/GenBank/DDBJ databases">
        <authorList>
            <person name="Varghese N."/>
            <person name="Submissions S."/>
        </authorList>
    </citation>
    <scope>NUCLEOTIDE SEQUENCE [LARGE SCALE GENOMIC DNA]</scope>
    <source>
        <strain evidence="4">DSM 16995</strain>
    </source>
</reference>
<name>A0A1G9CWB0_9BACT</name>
<feature type="chain" id="PRO_5011575000" evidence="1">
    <location>
        <begin position="28"/>
        <end position="136"/>
    </location>
</feature>
<dbReference type="PANTHER" id="PTHR45663">
    <property type="entry name" value="GEO12009P1"/>
    <property type="match status" value="1"/>
</dbReference>
<dbReference type="PROSITE" id="PS51352">
    <property type="entry name" value="THIOREDOXIN_2"/>
    <property type="match status" value="1"/>
</dbReference>
<dbReference type="GO" id="GO:0015035">
    <property type="term" value="F:protein-disulfide reductase activity"/>
    <property type="evidence" value="ECO:0007669"/>
    <property type="project" value="TreeGrafter"/>
</dbReference>
<gene>
    <name evidence="3" type="ORF">SAMN05660337_0818</name>
</gene>
<protein>
    <submittedName>
        <fullName evidence="3">Thioredoxin 1</fullName>
    </submittedName>
</protein>
<dbReference type="PANTHER" id="PTHR45663:SF11">
    <property type="entry name" value="GEO12009P1"/>
    <property type="match status" value="1"/>
</dbReference>
<dbReference type="SUPFAM" id="SSF52833">
    <property type="entry name" value="Thioredoxin-like"/>
    <property type="match status" value="1"/>
</dbReference>
<feature type="domain" description="Thioredoxin" evidence="2">
    <location>
        <begin position="17"/>
        <end position="135"/>
    </location>
</feature>
<feature type="signal peptide" evidence="1">
    <location>
        <begin position="1"/>
        <end position="27"/>
    </location>
</feature>
<evidence type="ECO:0000259" key="2">
    <source>
        <dbReference type="PROSITE" id="PS51352"/>
    </source>
</evidence>
<dbReference type="GO" id="GO:0005829">
    <property type="term" value="C:cytosol"/>
    <property type="evidence" value="ECO:0007669"/>
    <property type="project" value="TreeGrafter"/>
</dbReference>
<dbReference type="Pfam" id="PF00085">
    <property type="entry name" value="Thioredoxin"/>
    <property type="match status" value="1"/>
</dbReference>
<evidence type="ECO:0000256" key="1">
    <source>
        <dbReference type="SAM" id="SignalP"/>
    </source>
</evidence>
<keyword evidence="1" id="KW-0732">Signal</keyword>
<dbReference type="EMBL" id="FNGA01000001">
    <property type="protein sequence ID" value="SDK55988.1"/>
    <property type="molecule type" value="Genomic_DNA"/>
</dbReference>
<dbReference type="STRING" id="246191.SAMN05660337_0818"/>
<dbReference type="InterPro" id="IPR013766">
    <property type="entry name" value="Thioredoxin_domain"/>
</dbReference>
<dbReference type="Gene3D" id="3.40.30.10">
    <property type="entry name" value="Glutaredoxin"/>
    <property type="match status" value="1"/>
</dbReference>
<dbReference type="Proteomes" id="UP000199053">
    <property type="component" value="Unassembled WGS sequence"/>
</dbReference>
<sequence length="136" mass="14796">MKVIQIIKHFFSVLMLLSIVVPASALANPTAEELISGAPQAVPVKGIVTMVDIGAKACVPCKMMIPVIESLSKEYEGKAAIVFIDVWKNPGEASQFGISTIPTQIFYDKDGKEKMRHTGYFSKEEIVKVLKGLGVE</sequence>
<organism evidence="3 4">
    <name type="scientific">Maridesulfovibrio ferrireducens</name>
    <dbReference type="NCBI Taxonomy" id="246191"/>
    <lineage>
        <taxon>Bacteria</taxon>
        <taxon>Pseudomonadati</taxon>
        <taxon>Thermodesulfobacteriota</taxon>
        <taxon>Desulfovibrionia</taxon>
        <taxon>Desulfovibrionales</taxon>
        <taxon>Desulfovibrionaceae</taxon>
        <taxon>Maridesulfovibrio</taxon>
    </lineage>
</organism>
<evidence type="ECO:0000313" key="3">
    <source>
        <dbReference type="EMBL" id="SDK55988.1"/>
    </source>
</evidence>
<dbReference type="GO" id="GO:0045454">
    <property type="term" value="P:cell redox homeostasis"/>
    <property type="evidence" value="ECO:0007669"/>
    <property type="project" value="TreeGrafter"/>
</dbReference>
<accession>A0A1G9CWB0</accession>
<dbReference type="CDD" id="cd02947">
    <property type="entry name" value="TRX_family"/>
    <property type="match status" value="1"/>
</dbReference>
<keyword evidence="4" id="KW-1185">Reference proteome</keyword>
<dbReference type="RefSeq" id="WP_092158452.1">
    <property type="nucleotide sequence ID" value="NZ_FNGA01000001.1"/>
</dbReference>
<dbReference type="InterPro" id="IPR036249">
    <property type="entry name" value="Thioredoxin-like_sf"/>
</dbReference>
<dbReference type="OrthoDB" id="9790390at2"/>